<feature type="transmembrane region" description="Helical" evidence="1">
    <location>
        <begin position="12"/>
        <end position="31"/>
    </location>
</feature>
<dbReference type="InterPro" id="IPR045584">
    <property type="entry name" value="Pilin-like"/>
</dbReference>
<dbReference type="NCBIfam" id="TIGR02532">
    <property type="entry name" value="IV_pilin_GFxxxE"/>
    <property type="match status" value="1"/>
</dbReference>
<dbReference type="Gene3D" id="3.30.700.10">
    <property type="entry name" value="Glycoprotein, Type 4 Pilin"/>
    <property type="match status" value="1"/>
</dbReference>
<evidence type="ECO:0000313" key="3">
    <source>
        <dbReference type="Proteomes" id="UP000697998"/>
    </source>
</evidence>
<organism evidence="2 3">
    <name type="scientific">Candidatus Accumulibacter proximus</name>
    <dbReference type="NCBI Taxonomy" id="2954385"/>
    <lineage>
        <taxon>Bacteria</taxon>
        <taxon>Pseudomonadati</taxon>
        <taxon>Pseudomonadota</taxon>
        <taxon>Betaproteobacteria</taxon>
        <taxon>Candidatus Accumulibacter</taxon>
    </lineage>
</organism>
<dbReference type="InterPro" id="IPR012902">
    <property type="entry name" value="N_methyl_site"/>
</dbReference>
<sequence>MTQLKKQQSGFTLVEIAIVLVIIGLLLGGVLKGQELINSAKVKNMIGDFRTVSSLVYAYQDRFKSFPGDQNQNQLNDAFGANAVGGKPPTACTPAAAGHCTQNNGRIDGTWDATSKDLGSGTSTDESSIFWQHVRLANLATGPTDLADPNYRPRNADGGFIGIEMAGKTPYINGMRGSFFVCSAGVLGRYVKQIDTTMDDGNTAGGSVQATDATRGDAGAAAVATKDIVDGTQYTVCASY</sequence>
<comment type="caution">
    <text evidence="2">The sequence shown here is derived from an EMBL/GenBank/DDBJ whole genome shotgun (WGS) entry which is preliminary data.</text>
</comment>
<dbReference type="AlphaFoldDB" id="A0A935Q4E5"/>
<dbReference type="SUPFAM" id="SSF54523">
    <property type="entry name" value="Pili subunits"/>
    <property type="match status" value="1"/>
</dbReference>
<dbReference type="Pfam" id="PF07963">
    <property type="entry name" value="N_methyl"/>
    <property type="match status" value="1"/>
</dbReference>
<keyword evidence="1" id="KW-0812">Transmembrane</keyword>
<name>A0A935Q4E5_9PROT</name>
<reference evidence="2 3" key="1">
    <citation type="submission" date="2020-10" db="EMBL/GenBank/DDBJ databases">
        <title>Connecting structure to function with the recovery of over 1000 high-quality activated sludge metagenome-assembled genomes encoding full-length rRNA genes using long-read sequencing.</title>
        <authorList>
            <person name="Singleton C.M."/>
            <person name="Petriglieri F."/>
            <person name="Kristensen J.M."/>
            <person name="Kirkegaard R.H."/>
            <person name="Michaelsen T.Y."/>
            <person name="Andersen M.H."/>
            <person name="Karst S.M."/>
            <person name="Dueholm M.S."/>
            <person name="Nielsen P.H."/>
            <person name="Albertsen M."/>
        </authorList>
    </citation>
    <scope>NUCLEOTIDE SEQUENCE [LARGE SCALE GENOMIC DNA]</scope>
    <source>
        <strain evidence="2">EsbW_18-Q3-R4-48_BATAC.285</strain>
    </source>
</reference>
<dbReference type="PROSITE" id="PS00409">
    <property type="entry name" value="PROKAR_NTER_METHYL"/>
    <property type="match status" value="1"/>
</dbReference>
<dbReference type="Proteomes" id="UP000697998">
    <property type="component" value="Unassembled WGS sequence"/>
</dbReference>
<dbReference type="EMBL" id="JADJMH010000028">
    <property type="protein sequence ID" value="MBK7676890.1"/>
    <property type="molecule type" value="Genomic_DNA"/>
</dbReference>
<gene>
    <name evidence="2" type="ORF">IPJ27_20225</name>
</gene>
<keyword evidence="1" id="KW-1133">Transmembrane helix</keyword>
<accession>A0A935Q4E5</accession>
<keyword evidence="1" id="KW-0472">Membrane</keyword>
<protein>
    <submittedName>
        <fullName evidence="2">Prepilin-type N-terminal cleavage/methylation domain-containing protein</fullName>
    </submittedName>
</protein>
<evidence type="ECO:0000256" key="1">
    <source>
        <dbReference type="SAM" id="Phobius"/>
    </source>
</evidence>
<evidence type="ECO:0000313" key="2">
    <source>
        <dbReference type="EMBL" id="MBK7676890.1"/>
    </source>
</evidence>
<proteinExistence type="predicted"/>